<dbReference type="PANTHER" id="PTHR13304">
    <property type="entry name" value="GLYCOSYLPHOSPHATIDYLINOSITOL ANCHOR ATTACHMENT 1 PROTEIN"/>
    <property type="match status" value="1"/>
</dbReference>
<dbReference type="PANTHER" id="PTHR13304:SF0">
    <property type="entry name" value="GLYCOSYLPHOSPHATIDYLINOSITOL ANCHOR ATTACHMENT 1 PROTEIN"/>
    <property type="match status" value="1"/>
</dbReference>
<sequence length="125" mass="14293">MGLLSDPKRQKKIIEVISKYNNLLCVLCYLSGVLGFLALAYQPLNGATYFSENALLPGLVTNEFYAEINMNALASELKEEFNKEKRKVPRDWIYNHLREIGLDTYIQNYSIKYPLDIAKGQVIIS</sequence>
<keyword evidence="2" id="KW-1185">Reference proteome</keyword>
<feature type="transmembrane region" description="Helical" evidence="1">
    <location>
        <begin position="20"/>
        <end position="41"/>
    </location>
</feature>
<keyword evidence="1" id="KW-0472">Membrane</keyword>
<accession>A0A8B8EX98</accession>
<dbReference type="Proteomes" id="UP000694844">
    <property type="component" value="Chromosome 5"/>
</dbReference>
<dbReference type="GeneID" id="111137406"/>
<dbReference type="AlphaFoldDB" id="A0A8B8EX98"/>
<dbReference type="InterPro" id="IPR007246">
    <property type="entry name" value="Gaa1"/>
</dbReference>
<organism evidence="2 3">
    <name type="scientific">Crassostrea virginica</name>
    <name type="common">Eastern oyster</name>
    <dbReference type="NCBI Taxonomy" id="6565"/>
    <lineage>
        <taxon>Eukaryota</taxon>
        <taxon>Metazoa</taxon>
        <taxon>Spiralia</taxon>
        <taxon>Lophotrochozoa</taxon>
        <taxon>Mollusca</taxon>
        <taxon>Bivalvia</taxon>
        <taxon>Autobranchia</taxon>
        <taxon>Pteriomorphia</taxon>
        <taxon>Ostreida</taxon>
        <taxon>Ostreoidea</taxon>
        <taxon>Ostreidae</taxon>
        <taxon>Crassostrea</taxon>
    </lineage>
</organism>
<dbReference type="GO" id="GO:0042765">
    <property type="term" value="C:GPI-anchor transamidase complex"/>
    <property type="evidence" value="ECO:0007669"/>
    <property type="project" value="InterPro"/>
</dbReference>
<keyword evidence="1" id="KW-1133">Transmembrane helix</keyword>
<protein>
    <submittedName>
        <fullName evidence="3">Glycosylphosphatidylinositol anchor attachment 1 protein-like</fullName>
    </submittedName>
</protein>
<gene>
    <name evidence="3" type="primary">LOC111137406</name>
</gene>
<dbReference type="KEGG" id="cvn:111137406"/>
<dbReference type="GO" id="GO:0016255">
    <property type="term" value="P:attachment of GPI anchor to protein"/>
    <property type="evidence" value="ECO:0007669"/>
    <property type="project" value="TreeGrafter"/>
</dbReference>
<reference evidence="3" key="1">
    <citation type="submission" date="2025-08" db="UniProtKB">
        <authorList>
            <consortium name="RefSeq"/>
        </authorList>
    </citation>
    <scope>IDENTIFICATION</scope>
    <source>
        <tissue evidence="3">Whole sample</tissue>
    </source>
</reference>
<proteinExistence type="predicted"/>
<evidence type="ECO:0000313" key="2">
    <source>
        <dbReference type="Proteomes" id="UP000694844"/>
    </source>
</evidence>
<evidence type="ECO:0000256" key="1">
    <source>
        <dbReference type="SAM" id="Phobius"/>
    </source>
</evidence>
<dbReference type="OrthoDB" id="445301at2759"/>
<evidence type="ECO:0000313" key="3">
    <source>
        <dbReference type="RefSeq" id="XP_022344562.1"/>
    </source>
</evidence>
<dbReference type="RefSeq" id="XP_022344562.1">
    <property type="nucleotide sequence ID" value="XM_022488854.1"/>
</dbReference>
<name>A0A8B8EX98_CRAVI</name>
<keyword evidence="1" id="KW-0812">Transmembrane</keyword>